<dbReference type="InterPro" id="IPR036396">
    <property type="entry name" value="Cyt_P450_sf"/>
</dbReference>
<reference evidence="10" key="1">
    <citation type="submission" date="2021-06" db="EMBL/GenBank/DDBJ databases">
        <title>Comparative genomics, transcriptomics and evolutionary studies reveal genomic signatures of adaptation to plant cell wall in hemibiotrophic fungi.</title>
        <authorList>
            <consortium name="DOE Joint Genome Institute"/>
            <person name="Baroncelli R."/>
            <person name="Diaz J.F."/>
            <person name="Benocci T."/>
            <person name="Peng M."/>
            <person name="Battaglia E."/>
            <person name="Haridas S."/>
            <person name="Andreopoulos W."/>
            <person name="Labutti K."/>
            <person name="Pangilinan J."/>
            <person name="Floch G.L."/>
            <person name="Makela M.R."/>
            <person name="Henrissat B."/>
            <person name="Grigoriev I.V."/>
            <person name="Crouch J.A."/>
            <person name="De Vries R.P."/>
            <person name="Sukno S.A."/>
            <person name="Thon M.R."/>
        </authorList>
    </citation>
    <scope>NUCLEOTIDE SEQUENCE</scope>
    <source>
        <strain evidence="10">MAFF235873</strain>
    </source>
</reference>
<comment type="caution">
    <text evidence="10">The sequence shown here is derived from an EMBL/GenBank/DDBJ whole genome shotgun (WGS) entry which is preliminary data.</text>
</comment>
<keyword evidence="6 7" id="KW-0408">Iron</keyword>
<keyword evidence="3 7" id="KW-0349">Heme</keyword>
<feature type="chain" id="PRO_5042214119" evidence="9">
    <location>
        <begin position="18"/>
        <end position="491"/>
    </location>
</feature>
<proteinExistence type="inferred from homology"/>
<comment type="cofactor">
    <cofactor evidence="1 7">
        <name>heme</name>
        <dbReference type="ChEBI" id="CHEBI:30413"/>
    </cofactor>
</comment>
<evidence type="ECO:0000256" key="6">
    <source>
        <dbReference type="ARBA" id="ARBA00023004"/>
    </source>
</evidence>
<evidence type="ECO:0000256" key="7">
    <source>
        <dbReference type="PIRSR" id="PIRSR602401-1"/>
    </source>
</evidence>
<dbReference type="InterPro" id="IPR001128">
    <property type="entry name" value="Cyt_P450"/>
</dbReference>
<keyword evidence="5 8" id="KW-0560">Oxidoreductase</keyword>
<evidence type="ECO:0000256" key="2">
    <source>
        <dbReference type="ARBA" id="ARBA00010617"/>
    </source>
</evidence>
<evidence type="ECO:0000256" key="3">
    <source>
        <dbReference type="ARBA" id="ARBA00022617"/>
    </source>
</evidence>
<dbReference type="GO" id="GO:0004497">
    <property type="term" value="F:monooxygenase activity"/>
    <property type="evidence" value="ECO:0007669"/>
    <property type="project" value="UniProtKB-KW"/>
</dbReference>
<dbReference type="Pfam" id="PF00067">
    <property type="entry name" value="p450"/>
    <property type="match status" value="1"/>
</dbReference>
<feature type="signal peptide" evidence="9">
    <location>
        <begin position="1"/>
        <end position="17"/>
    </location>
</feature>
<evidence type="ECO:0000256" key="1">
    <source>
        <dbReference type="ARBA" id="ARBA00001971"/>
    </source>
</evidence>
<evidence type="ECO:0000256" key="5">
    <source>
        <dbReference type="ARBA" id="ARBA00023002"/>
    </source>
</evidence>
<accession>A0AAD9H6T7</accession>
<protein>
    <submittedName>
        <fullName evidence="10">Cytochrome P450</fullName>
    </submittedName>
</protein>
<sequence length="491" mass="54498">MVLSAVFALCALSLIRAYFLCPLKHIPGPWYTLITHYVSKLNTLRARRLHYIHSLHRRYGPVVRISPYQVAVADPDAFVAIHRIGSGFHKSPFYEDFTGPAGIGIGLFSMTDPKRHAARRKLFARAFSKTSVRQNCEPVVREKVRRAVGRIKAEAAHGSSDILHWWLLMASDVIGQLSFGESFELLETGQKNEFVETLHMTGLSTFINYEFPLLYAVSRYIPIASVQWVLNAAKSVRSYGSRAVENLRKHRDNRSNIFAAALEECEADEKGSLTDEDIRIEAGNFILAGADTTGSTLAYLVWAVLKKPGLQARLEAEVGAIDEGSAFDDASLEKLTLLNAVVEETLRLYGSVPGNLPRVVPPKGATFGGYHIPGGLEVETQAYTLHRDPKVWPSPLEFDEQRWLDPATTTPQQKSSFCPFGAGTRVCLGLDLARMELRMAAAVLFRQCPGLKLSGSMTDSMMEMENYFTIVPIGHRVDVTLVPQVNGDVCR</sequence>
<dbReference type="PANTHER" id="PTHR24305">
    <property type="entry name" value="CYTOCHROME P450"/>
    <property type="match status" value="1"/>
</dbReference>
<dbReference type="InterPro" id="IPR050121">
    <property type="entry name" value="Cytochrome_P450_monoxygenase"/>
</dbReference>
<dbReference type="PRINTS" id="PR00385">
    <property type="entry name" value="P450"/>
</dbReference>
<dbReference type="EMBL" id="MU843005">
    <property type="protein sequence ID" value="KAK2023305.1"/>
    <property type="molecule type" value="Genomic_DNA"/>
</dbReference>
<dbReference type="Proteomes" id="UP001232148">
    <property type="component" value="Unassembled WGS sequence"/>
</dbReference>
<dbReference type="PRINTS" id="PR00463">
    <property type="entry name" value="EP450I"/>
</dbReference>
<dbReference type="GO" id="GO:0005506">
    <property type="term" value="F:iron ion binding"/>
    <property type="evidence" value="ECO:0007669"/>
    <property type="project" value="InterPro"/>
</dbReference>
<dbReference type="InterPro" id="IPR002401">
    <property type="entry name" value="Cyt_P450_E_grp-I"/>
</dbReference>
<name>A0AAD9H6T7_9PEZI</name>
<dbReference type="GO" id="GO:0016705">
    <property type="term" value="F:oxidoreductase activity, acting on paired donors, with incorporation or reduction of molecular oxygen"/>
    <property type="evidence" value="ECO:0007669"/>
    <property type="project" value="InterPro"/>
</dbReference>
<keyword evidence="11" id="KW-1185">Reference proteome</keyword>
<keyword evidence="8" id="KW-0503">Monooxygenase</keyword>
<keyword evidence="9" id="KW-0732">Signal</keyword>
<evidence type="ECO:0000256" key="8">
    <source>
        <dbReference type="RuleBase" id="RU000461"/>
    </source>
</evidence>
<evidence type="ECO:0000256" key="4">
    <source>
        <dbReference type="ARBA" id="ARBA00022723"/>
    </source>
</evidence>
<keyword evidence="4 7" id="KW-0479">Metal-binding</keyword>
<evidence type="ECO:0000256" key="9">
    <source>
        <dbReference type="SAM" id="SignalP"/>
    </source>
</evidence>
<dbReference type="AlphaFoldDB" id="A0AAD9H6T7"/>
<dbReference type="InterPro" id="IPR017972">
    <property type="entry name" value="Cyt_P450_CS"/>
</dbReference>
<dbReference type="GO" id="GO:0020037">
    <property type="term" value="F:heme binding"/>
    <property type="evidence" value="ECO:0007669"/>
    <property type="project" value="InterPro"/>
</dbReference>
<dbReference type="SUPFAM" id="SSF48264">
    <property type="entry name" value="Cytochrome P450"/>
    <property type="match status" value="1"/>
</dbReference>
<comment type="similarity">
    <text evidence="2 8">Belongs to the cytochrome P450 family.</text>
</comment>
<gene>
    <name evidence="10" type="ORF">LX32DRAFT_667453</name>
</gene>
<dbReference type="CDD" id="cd11059">
    <property type="entry name" value="CYP_fungal"/>
    <property type="match status" value="1"/>
</dbReference>
<dbReference type="PROSITE" id="PS00086">
    <property type="entry name" value="CYTOCHROME_P450"/>
    <property type="match status" value="1"/>
</dbReference>
<organism evidence="10 11">
    <name type="scientific">Colletotrichum zoysiae</name>
    <dbReference type="NCBI Taxonomy" id="1216348"/>
    <lineage>
        <taxon>Eukaryota</taxon>
        <taxon>Fungi</taxon>
        <taxon>Dikarya</taxon>
        <taxon>Ascomycota</taxon>
        <taxon>Pezizomycotina</taxon>
        <taxon>Sordariomycetes</taxon>
        <taxon>Hypocreomycetidae</taxon>
        <taxon>Glomerellales</taxon>
        <taxon>Glomerellaceae</taxon>
        <taxon>Colletotrichum</taxon>
        <taxon>Colletotrichum graminicola species complex</taxon>
    </lineage>
</organism>
<dbReference type="PANTHER" id="PTHR24305:SF96">
    <property type="entry name" value="CYTOCHROME P450 MONOOXYGENASE STCB-RELATED"/>
    <property type="match status" value="1"/>
</dbReference>
<evidence type="ECO:0000313" key="10">
    <source>
        <dbReference type="EMBL" id="KAK2023305.1"/>
    </source>
</evidence>
<dbReference type="Gene3D" id="1.10.630.10">
    <property type="entry name" value="Cytochrome P450"/>
    <property type="match status" value="1"/>
</dbReference>
<evidence type="ECO:0000313" key="11">
    <source>
        <dbReference type="Proteomes" id="UP001232148"/>
    </source>
</evidence>
<feature type="binding site" description="axial binding residue" evidence="7">
    <location>
        <position position="427"/>
    </location>
    <ligand>
        <name>heme</name>
        <dbReference type="ChEBI" id="CHEBI:30413"/>
    </ligand>
    <ligandPart>
        <name>Fe</name>
        <dbReference type="ChEBI" id="CHEBI:18248"/>
    </ligandPart>
</feature>